<keyword evidence="2" id="KW-1185">Reference proteome</keyword>
<dbReference type="Gramene" id="PHT81719">
    <property type="protein sequence ID" value="PHT81719"/>
    <property type="gene ID" value="T459_14734"/>
</dbReference>
<organism evidence="1 2">
    <name type="scientific">Capsicum annuum</name>
    <name type="common">Capsicum pepper</name>
    <dbReference type="NCBI Taxonomy" id="4072"/>
    <lineage>
        <taxon>Eukaryota</taxon>
        <taxon>Viridiplantae</taxon>
        <taxon>Streptophyta</taxon>
        <taxon>Embryophyta</taxon>
        <taxon>Tracheophyta</taxon>
        <taxon>Spermatophyta</taxon>
        <taxon>Magnoliopsida</taxon>
        <taxon>eudicotyledons</taxon>
        <taxon>Gunneridae</taxon>
        <taxon>Pentapetalae</taxon>
        <taxon>asterids</taxon>
        <taxon>lamiids</taxon>
        <taxon>Solanales</taxon>
        <taxon>Solanaceae</taxon>
        <taxon>Solanoideae</taxon>
        <taxon>Capsiceae</taxon>
        <taxon>Capsicum</taxon>
    </lineage>
</organism>
<dbReference type="STRING" id="4072.A0A2G2ZI84"/>
<reference evidence="1 2" key="1">
    <citation type="journal article" date="2014" name="Nat. Genet.">
        <title>Genome sequence of the hot pepper provides insights into the evolution of pungency in Capsicum species.</title>
        <authorList>
            <person name="Kim S."/>
            <person name="Park M."/>
            <person name="Yeom S.I."/>
            <person name="Kim Y.M."/>
            <person name="Lee J.M."/>
            <person name="Lee H.A."/>
            <person name="Seo E."/>
            <person name="Choi J."/>
            <person name="Cheong K."/>
            <person name="Kim K.T."/>
            <person name="Jung K."/>
            <person name="Lee G.W."/>
            <person name="Oh S.K."/>
            <person name="Bae C."/>
            <person name="Kim S.B."/>
            <person name="Lee H.Y."/>
            <person name="Kim S.Y."/>
            <person name="Kim M.S."/>
            <person name="Kang B.C."/>
            <person name="Jo Y.D."/>
            <person name="Yang H.B."/>
            <person name="Jeong H.J."/>
            <person name="Kang W.H."/>
            <person name="Kwon J.K."/>
            <person name="Shin C."/>
            <person name="Lim J.Y."/>
            <person name="Park J.H."/>
            <person name="Huh J.H."/>
            <person name="Kim J.S."/>
            <person name="Kim B.D."/>
            <person name="Cohen O."/>
            <person name="Paran I."/>
            <person name="Suh M.C."/>
            <person name="Lee S.B."/>
            <person name="Kim Y.K."/>
            <person name="Shin Y."/>
            <person name="Noh S.J."/>
            <person name="Park J."/>
            <person name="Seo Y.S."/>
            <person name="Kwon S.Y."/>
            <person name="Kim H.A."/>
            <person name="Park J.M."/>
            <person name="Kim H.J."/>
            <person name="Choi S.B."/>
            <person name="Bosland P.W."/>
            <person name="Reeves G."/>
            <person name="Jo S.H."/>
            <person name="Lee B.W."/>
            <person name="Cho H.T."/>
            <person name="Choi H.S."/>
            <person name="Lee M.S."/>
            <person name="Yu Y."/>
            <person name="Do Choi Y."/>
            <person name="Park B.S."/>
            <person name="van Deynze A."/>
            <person name="Ashrafi H."/>
            <person name="Hill T."/>
            <person name="Kim W.T."/>
            <person name="Pai H.S."/>
            <person name="Ahn H.K."/>
            <person name="Yeam I."/>
            <person name="Giovannoni J.J."/>
            <person name="Rose J.K."/>
            <person name="Sorensen I."/>
            <person name="Lee S.J."/>
            <person name="Kim R.W."/>
            <person name="Choi I.Y."/>
            <person name="Choi B.S."/>
            <person name="Lim J.S."/>
            <person name="Lee Y.H."/>
            <person name="Choi D."/>
        </authorList>
    </citation>
    <scope>NUCLEOTIDE SEQUENCE [LARGE SCALE GENOMIC DNA]</scope>
    <source>
        <strain evidence="2">cv. CM334</strain>
    </source>
</reference>
<accession>A0A2G2ZI84</accession>
<sequence>MDIPIVRGETLSLEMCPKTEKEKEDMSQVPYSSVVGSLMYAMMCTRPDICYAIGLVRRYQSNPGRDYWKAVKRIF</sequence>
<evidence type="ECO:0008006" key="3">
    <source>
        <dbReference type="Google" id="ProtNLM"/>
    </source>
</evidence>
<name>A0A2G2ZI84_CAPAN</name>
<comment type="caution">
    <text evidence="1">The sequence shown here is derived from an EMBL/GenBank/DDBJ whole genome shotgun (WGS) entry which is preliminary data.</text>
</comment>
<dbReference type="AlphaFoldDB" id="A0A2G2ZI84"/>
<reference evidence="1 2" key="2">
    <citation type="journal article" date="2017" name="Genome Biol.">
        <title>New reference genome sequences of hot pepper reveal the massive evolution of plant disease-resistance genes by retroduplication.</title>
        <authorList>
            <person name="Kim S."/>
            <person name="Park J."/>
            <person name="Yeom S.I."/>
            <person name="Kim Y.M."/>
            <person name="Seo E."/>
            <person name="Kim K.T."/>
            <person name="Kim M.S."/>
            <person name="Lee J.M."/>
            <person name="Cheong K."/>
            <person name="Shin H.S."/>
            <person name="Kim S.B."/>
            <person name="Han K."/>
            <person name="Lee J."/>
            <person name="Park M."/>
            <person name="Lee H.A."/>
            <person name="Lee H.Y."/>
            <person name="Lee Y."/>
            <person name="Oh S."/>
            <person name="Lee J.H."/>
            <person name="Choi E."/>
            <person name="Choi E."/>
            <person name="Lee S.E."/>
            <person name="Jeon J."/>
            <person name="Kim H."/>
            <person name="Choi G."/>
            <person name="Song H."/>
            <person name="Lee J."/>
            <person name="Lee S.C."/>
            <person name="Kwon J.K."/>
            <person name="Lee H.Y."/>
            <person name="Koo N."/>
            <person name="Hong Y."/>
            <person name="Kim R.W."/>
            <person name="Kang W.H."/>
            <person name="Huh J.H."/>
            <person name="Kang B.C."/>
            <person name="Yang T.J."/>
            <person name="Lee Y.H."/>
            <person name="Bennetzen J.L."/>
            <person name="Choi D."/>
        </authorList>
    </citation>
    <scope>NUCLEOTIDE SEQUENCE [LARGE SCALE GENOMIC DNA]</scope>
    <source>
        <strain evidence="2">cv. CM334</strain>
    </source>
</reference>
<proteinExistence type="predicted"/>
<dbReference type="PANTHER" id="PTHR11439">
    <property type="entry name" value="GAG-POL-RELATED RETROTRANSPOSON"/>
    <property type="match status" value="1"/>
</dbReference>
<protein>
    <recommendedName>
        <fullName evidence="3">Retrovirus-related Pol polyprotein from transposon TNT 1-94</fullName>
    </recommendedName>
</protein>
<dbReference type="OMA" id="NPLAGHF"/>
<dbReference type="PANTHER" id="PTHR11439:SF467">
    <property type="entry name" value="INTEGRASE CATALYTIC DOMAIN-CONTAINING PROTEIN"/>
    <property type="match status" value="1"/>
</dbReference>
<dbReference type="Proteomes" id="UP000222542">
    <property type="component" value="Unassembled WGS sequence"/>
</dbReference>
<dbReference type="EMBL" id="AYRZ02000005">
    <property type="protein sequence ID" value="PHT81719.1"/>
    <property type="molecule type" value="Genomic_DNA"/>
</dbReference>
<evidence type="ECO:0000313" key="2">
    <source>
        <dbReference type="Proteomes" id="UP000222542"/>
    </source>
</evidence>
<evidence type="ECO:0000313" key="1">
    <source>
        <dbReference type="EMBL" id="PHT81719.1"/>
    </source>
</evidence>
<gene>
    <name evidence="1" type="ORF">T459_14734</name>
</gene>